<dbReference type="AlphaFoldDB" id="D9PHS6"/>
<organism evidence="1">
    <name type="scientific">sediment metagenome</name>
    <dbReference type="NCBI Taxonomy" id="749907"/>
    <lineage>
        <taxon>unclassified sequences</taxon>
        <taxon>metagenomes</taxon>
        <taxon>ecological metagenomes</taxon>
    </lineage>
</organism>
<dbReference type="EMBL" id="ADZX01000391">
    <property type="protein sequence ID" value="EFK96874.1"/>
    <property type="molecule type" value="Genomic_DNA"/>
</dbReference>
<comment type="caution">
    <text evidence="1">The sequence shown here is derived from an EMBL/GenBank/DDBJ whole genome shotgun (WGS) entry which is preliminary data.</text>
</comment>
<gene>
    <name evidence="1" type="ORF">LDC_1078</name>
</gene>
<name>D9PHS6_9ZZZZ</name>
<accession>D9PHS6</accession>
<proteinExistence type="predicted"/>
<sequence length="72" mass="7925">MSTSPSGQNNQPVLSHLAENIIGSEIIKLAAEVNAKIKNGEKIFNLTIGDFNPMEFPIPMELKNLIVKAYQN</sequence>
<protein>
    <recommendedName>
        <fullName evidence="2">Aspartate aminotransferase</fullName>
    </recommendedName>
</protein>
<reference evidence="1" key="1">
    <citation type="submission" date="2010-07" db="EMBL/GenBank/DDBJ databases">
        <authorList>
            <consortium name="CONSOLIDER consortium CSD2007-00005"/>
            <person name="Guazzaroni M.-E."/>
            <person name="Richter M."/>
            <person name="Garcia-Salamanca A."/>
            <person name="Yarza P."/>
            <person name="Ferrer M."/>
        </authorList>
    </citation>
    <scope>NUCLEOTIDE SEQUENCE</scope>
</reference>
<evidence type="ECO:0000313" key="1">
    <source>
        <dbReference type="EMBL" id="EFK96874.1"/>
    </source>
</evidence>
<reference evidence="1" key="2">
    <citation type="journal article" date="2011" name="Microb. Ecol.">
        <title>Taxonomic and Functional Metagenomic Profiling of the Microbial Community in the Anoxic Sediment of a Sub-saline Shallow Lake (Laguna de Carrizo, Central Spain).</title>
        <authorList>
            <person name="Ferrer M."/>
            <person name="Guazzaroni M.E."/>
            <person name="Richter M."/>
            <person name="Garcia-Salamanca A."/>
            <person name="Yarza P."/>
            <person name="Suarez-Suarez A."/>
            <person name="Solano J."/>
            <person name="Alcaide M."/>
            <person name="van Dillewijn P."/>
            <person name="Molina-Henares M.A."/>
            <person name="Lopez-Cortes N."/>
            <person name="Al-Ramahi Y."/>
            <person name="Guerrero C."/>
            <person name="Acosta A."/>
            <person name="de Eugenio L.I."/>
            <person name="Martinez V."/>
            <person name="Marques S."/>
            <person name="Rojo F."/>
            <person name="Santero E."/>
            <person name="Genilloud O."/>
            <person name="Perez-Perez J."/>
            <person name="Rossello-Mora R."/>
            <person name="Ramos J.L."/>
        </authorList>
    </citation>
    <scope>NUCLEOTIDE SEQUENCE</scope>
</reference>
<feature type="non-terminal residue" evidence="1">
    <location>
        <position position="72"/>
    </location>
</feature>
<evidence type="ECO:0008006" key="2">
    <source>
        <dbReference type="Google" id="ProtNLM"/>
    </source>
</evidence>